<dbReference type="PANTHER" id="PTHR37313">
    <property type="entry name" value="UPF0749 PROTEIN RV1825"/>
    <property type="match status" value="1"/>
</dbReference>
<dbReference type="Gene3D" id="3.30.70.1880">
    <property type="entry name" value="Protein of unknown function DUF881"/>
    <property type="match status" value="1"/>
</dbReference>
<dbReference type="PANTHER" id="PTHR37313:SF2">
    <property type="entry name" value="UPF0749 PROTEIN YLXX"/>
    <property type="match status" value="1"/>
</dbReference>
<feature type="transmembrane region" description="Helical" evidence="3">
    <location>
        <begin position="12"/>
        <end position="31"/>
    </location>
</feature>
<keyword evidence="3" id="KW-0472">Membrane</keyword>
<dbReference type="AlphaFoldDB" id="A0AAW7ZE56"/>
<evidence type="ECO:0000256" key="2">
    <source>
        <dbReference type="SAM" id="Coils"/>
    </source>
</evidence>
<keyword evidence="3" id="KW-0812">Transmembrane</keyword>
<gene>
    <name evidence="4" type="ORF">P6N53_12295</name>
</gene>
<dbReference type="RefSeq" id="WP_304543532.1">
    <property type="nucleotide sequence ID" value="NZ_JARPTC010000018.1"/>
</dbReference>
<keyword evidence="3" id="KW-1133">Transmembrane helix</keyword>
<protein>
    <submittedName>
        <fullName evidence="4">DUF881 domain-containing protein</fullName>
    </submittedName>
</protein>
<comment type="similarity">
    <text evidence="1">Belongs to the UPF0749 family.</text>
</comment>
<evidence type="ECO:0000313" key="5">
    <source>
        <dbReference type="Proteomes" id="UP001172911"/>
    </source>
</evidence>
<keyword evidence="5" id="KW-1185">Reference proteome</keyword>
<dbReference type="EMBL" id="JARPTC010000018">
    <property type="protein sequence ID" value="MDO7788003.1"/>
    <property type="molecule type" value="Genomic_DNA"/>
</dbReference>
<reference evidence="4" key="1">
    <citation type="journal article" date="2023" name="J. Hazard. Mater.">
        <title>Anaerobic biodegradation of pyrene and benzo[a]pyrene by a new sulfate-reducing Desulforamulus aquiferis strain DSA.</title>
        <authorList>
            <person name="Zhang Z."/>
            <person name="Sun J."/>
            <person name="Gong X."/>
            <person name="Wang C."/>
            <person name="Wang H."/>
        </authorList>
    </citation>
    <scope>NUCLEOTIDE SEQUENCE</scope>
    <source>
        <strain evidence="4">DSA</strain>
    </source>
</reference>
<evidence type="ECO:0000256" key="3">
    <source>
        <dbReference type="SAM" id="Phobius"/>
    </source>
</evidence>
<sequence length="241" mass="26615">MNKPSLKTNIPLFFSILLVSMALGLMVAFQFRTAGRVDSGVPYDRVQLLTTELRQIEREYSTLFSEAIDLEDKLAKADKGRPEASQAVQEELIKVRQMAGLTRLQGPGVEVSIAPMNKGDKPGDNLFTVRDEDLLRVINELRASGAEAMSINGQRIISTTEIRLAGSFIDVNLTRISPPYKVLAIGSPGQLESGLLIKGGLVDTMQDWGITVSVERQDEIVVPAFYHNINLEYAKPLKEAR</sequence>
<evidence type="ECO:0000313" key="4">
    <source>
        <dbReference type="EMBL" id="MDO7788003.1"/>
    </source>
</evidence>
<evidence type="ECO:0000256" key="1">
    <source>
        <dbReference type="ARBA" id="ARBA00009108"/>
    </source>
</evidence>
<feature type="coiled-coil region" evidence="2">
    <location>
        <begin position="46"/>
        <end position="73"/>
    </location>
</feature>
<name>A0AAW7ZE56_9FIRM</name>
<proteinExistence type="inferred from homology"/>
<organism evidence="4 5">
    <name type="scientific">Desulforamulus aquiferis</name>
    <dbReference type="NCBI Taxonomy" id="1397668"/>
    <lineage>
        <taxon>Bacteria</taxon>
        <taxon>Bacillati</taxon>
        <taxon>Bacillota</taxon>
        <taxon>Clostridia</taxon>
        <taxon>Eubacteriales</taxon>
        <taxon>Peptococcaceae</taxon>
        <taxon>Desulforamulus</taxon>
    </lineage>
</organism>
<dbReference type="InterPro" id="IPR010273">
    <property type="entry name" value="DUF881"/>
</dbReference>
<comment type="caution">
    <text evidence="4">The sequence shown here is derived from an EMBL/GenBank/DDBJ whole genome shotgun (WGS) entry which is preliminary data.</text>
</comment>
<keyword evidence="2" id="KW-0175">Coiled coil</keyword>
<dbReference type="Pfam" id="PF05949">
    <property type="entry name" value="DUF881"/>
    <property type="match status" value="1"/>
</dbReference>
<dbReference type="Proteomes" id="UP001172911">
    <property type="component" value="Unassembled WGS sequence"/>
</dbReference>
<accession>A0AAW7ZE56</accession>
<reference evidence="4" key="2">
    <citation type="submission" date="2023-03" db="EMBL/GenBank/DDBJ databases">
        <authorList>
            <person name="Zhang Z."/>
        </authorList>
    </citation>
    <scope>NUCLEOTIDE SEQUENCE</scope>
    <source>
        <strain evidence="4">DSA</strain>
    </source>
</reference>